<comment type="caution">
    <text evidence="1">The sequence shown here is derived from an EMBL/GenBank/DDBJ whole genome shotgun (WGS) entry which is preliminary data.</text>
</comment>
<dbReference type="EMBL" id="JARIHO010000003">
    <property type="protein sequence ID" value="KAJ7364430.1"/>
    <property type="molecule type" value="Genomic_DNA"/>
</dbReference>
<proteinExistence type="predicted"/>
<evidence type="ECO:0000313" key="1">
    <source>
        <dbReference type="EMBL" id="KAJ7364430.1"/>
    </source>
</evidence>
<organism evidence="1 2">
    <name type="scientific">Mycena albidolilacea</name>
    <dbReference type="NCBI Taxonomy" id="1033008"/>
    <lineage>
        <taxon>Eukaryota</taxon>
        <taxon>Fungi</taxon>
        <taxon>Dikarya</taxon>
        <taxon>Basidiomycota</taxon>
        <taxon>Agaricomycotina</taxon>
        <taxon>Agaricomycetes</taxon>
        <taxon>Agaricomycetidae</taxon>
        <taxon>Agaricales</taxon>
        <taxon>Marasmiineae</taxon>
        <taxon>Mycenaceae</taxon>
        <taxon>Mycena</taxon>
    </lineage>
</organism>
<protein>
    <submittedName>
        <fullName evidence="1">Uncharacterized protein</fullName>
    </submittedName>
</protein>
<gene>
    <name evidence="1" type="ORF">DFH08DRAFT_273317</name>
</gene>
<reference evidence="1" key="1">
    <citation type="submission" date="2023-03" db="EMBL/GenBank/DDBJ databases">
        <title>Massive genome expansion in bonnet fungi (Mycena s.s.) driven by repeated elements and novel gene families across ecological guilds.</title>
        <authorList>
            <consortium name="Lawrence Berkeley National Laboratory"/>
            <person name="Harder C.B."/>
            <person name="Miyauchi S."/>
            <person name="Viragh M."/>
            <person name="Kuo A."/>
            <person name="Thoen E."/>
            <person name="Andreopoulos B."/>
            <person name="Lu D."/>
            <person name="Skrede I."/>
            <person name="Drula E."/>
            <person name="Henrissat B."/>
            <person name="Morin E."/>
            <person name="Kohler A."/>
            <person name="Barry K."/>
            <person name="LaButti K."/>
            <person name="Morin E."/>
            <person name="Salamov A."/>
            <person name="Lipzen A."/>
            <person name="Mereny Z."/>
            <person name="Hegedus B."/>
            <person name="Baldrian P."/>
            <person name="Stursova M."/>
            <person name="Weitz H."/>
            <person name="Taylor A."/>
            <person name="Grigoriev I.V."/>
            <person name="Nagy L.G."/>
            <person name="Martin F."/>
            <person name="Kauserud H."/>
        </authorList>
    </citation>
    <scope>NUCLEOTIDE SEQUENCE</scope>
    <source>
        <strain evidence="1">CBHHK002</strain>
    </source>
</reference>
<dbReference type="Proteomes" id="UP001218218">
    <property type="component" value="Unassembled WGS sequence"/>
</dbReference>
<keyword evidence="2" id="KW-1185">Reference proteome</keyword>
<sequence>MSLWSTKILLAGTQSPCSLDLGAKTGALRASADRKTIAVHRCSTVQLVSGFMDRSSSHMSKAACTYTPRPQSQWLEVTQQPHGGIIGQQSAGISDMGIQNSPSFSQDAVVGFCSESGSYCSHLLRQGRGFPLYVPRPQRSLPEEYQRNGVAIGDVGRVTTEGVFDFFFNIYLAADHPINANFVPEDFHPLTPYVSRDVLQAEFDPGNYVSSAFIQAWDPNAVMDEFPGSEFLFSCMGPSGAVLALPHGAYLEKLEYVEHARRYAARNAESWYKYINETRGGGLTNGSLYLITGCEKSRSGGMASFQNVLPGAEFQLSFRPTTNADAGYKYRFNRGTPVKTKHFDEAEQHDEGLLNHTTFLHGFSISLGEGIWGRLFGKVTVSEIGESDMRSSPSGFVPFGQQGSLFSWSLNIFGGGDPTGGRKYTDQNEQEIIISEFSPMFETVHPGRTINNFLLRQYPEAAVVMTHDDDWRDIITKSGRNMYCLVKPCKGPHSANSS</sequence>
<evidence type="ECO:0000313" key="2">
    <source>
        <dbReference type="Proteomes" id="UP001218218"/>
    </source>
</evidence>
<dbReference type="AlphaFoldDB" id="A0AAD7AP97"/>
<name>A0AAD7AP97_9AGAR</name>
<accession>A0AAD7AP97</accession>